<accession>A0A0N5B0F6</accession>
<name>A0A0N5B0F6_9BILA</name>
<evidence type="ECO:0000313" key="2">
    <source>
        <dbReference type="Proteomes" id="UP000046393"/>
    </source>
</evidence>
<organism evidence="2 3">
    <name type="scientific">Syphacia muris</name>
    <dbReference type="NCBI Taxonomy" id="451379"/>
    <lineage>
        <taxon>Eukaryota</taxon>
        <taxon>Metazoa</taxon>
        <taxon>Ecdysozoa</taxon>
        <taxon>Nematoda</taxon>
        <taxon>Chromadorea</taxon>
        <taxon>Rhabditida</taxon>
        <taxon>Spirurina</taxon>
        <taxon>Oxyuridomorpha</taxon>
        <taxon>Oxyuroidea</taxon>
        <taxon>Oxyuridae</taxon>
        <taxon>Syphacia</taxon>
    </lineage>
</organism>
<evidence type="ECO:0000256" key="1">
    <source>
        <dbReference type="SAM" id="MobiDB-lite"/>
    </source>
</evidence>
<dbReference type="AlphaFoldDB" id="A0A0N5B0F6"/>
<sequence length="114" mass="13022">MNEPNSLRGSCHQRSDFRNPSNPSPRVATFAGFSFVSTLLNLRLALIVQVHLPDPFLFDRFFVPSIPKSWAILQVIRQTLASPDWGYPSVFRIRHLSEWSSHSFNSFDGLAIDF</sequence>
<proteinExistence type="predicted"/>
<reference evidence="3" key="1">
    <citation type="submission" date="2017-02" db="UniProtKB">
        <authorList>
            <consortium name="WormBaseParasite"/>
        </authorList>
    </citation>
    <scope>IDENTIFICATION</scope>
</reference>
<keyword evidence="2" id="KW-1185">Reference proteome</keyword>
<evidence type="ECO:0000313" key="3">
    <source>
        <dbReference type="WBParaSite" id="SMUV_0001075801-mRNA-1"/>
    </source>
</evidence>
<feature type="region of interest" description="Disordered" evidence="1">
    <location>
        <begin position="1"/>
        <end position="23"/>
    </location>
</feature>
<dbReference type="Proteomes" id="UP000046393">
    <property type="component" value="Unplaced"/>
</dbReference>
<dbReference type="WBParaSite" id="SMUV_0001075801-mRNA-1">
    <property type="protein sequence ID" value="SMUV_0001075801-mRNA-1"/>
    <property type="gene ID" value="SMUV_0001075801"/>
</dbReference>
<protein>
    <submittedName>
        <fullName evidence="3">Uncharacterized protein</fullName>
    </submittedName>
</protein>